<dbReference type="InterPro" id="IPR000719">
    <property type="entry name" value="Prot_kinase_dom"/>
</dbReference>
<evidence type="ECO:0000259" key="1">
    <source>
        <dbReference type="PROSITE" id="PS50011"/>
    </source>
</evidence>
<feature type="domain" description="Protein kinase" evidence="1">
    <location>
        <begin position="65"/>
        <end position="316"/>
    </location>
</feature>
<dbReference type="RefSeq" id="XP_060278766.1">
    <property type="nucleotide sequence ID" value="XM_060432108.1"/>
</dbReference>
<proteinExistence type="predicted"/>
<dbReference type="InterPro" id="IPR011009">
    <property type="entry name" value="Kinase-like_dom_sf"/>
</dbReference>
<comment type="caution">
    <text evidence="2">The sequence shown here is derived from an EMBL/GenBank/DDBJ whole genome shotgun (WGS) entry which is preliminary data.</text>
</comment>
<dbReference type="SUPFAM" id="SSF56112">
    <property type="entry name" value="Protein kinase-like (PK-like)"/>
    <property type="match status" value="1"/>
</dbReference>
<organism evidence="2 3">
    <name type="scientific">Phialemonium atrogriseum</name>
    <dbReference type="NCBI Taxonomy" id="1093897"/>
    <lineage>
        <taxon>Eukaryota</taxon>
        <taxon>Fungi</taxon>
        <taxon>Dikarya</taxon>
        <taxon>Ascomycota</taxon>
        <taxon>Pezizomycotina</taxon>
        <taxon>Sordariomycetes</taxon>
        <taxon>Sordariomycetidae</taxon>
        <taxon>Cephalothecales</taxon>
        <taxon>Cephalothecaceae</taxon>
        <taxon>Phialemonium</taxon>
    </lineage>
</organism>
<dbReference type="AlphaFoldDB" id="A0AAJ0FGP0"/>
<dbReference type="Proteomes" id="UP001244011">
    <property type="component" value="Unassembled WGS sequence"/>
</dbReference>
<evidence type="ECO:0000313" key="3">
    <source>
        <dbReference type="Proteomes" id="UP001244011"/>
    </source>
</evidence>
<protein>
    <recommendedName>
        <fullName evidence="1">Protein kinase domain-containing protein</fullName>
    </recommendedName>
</protein>
<reference evidence="2" key="1">
    <citation type="submission" date="2023-06" db="EMBL/GenBank/DDBJ databases">
        <title>Genome-scale phylogeny and comparative genomics of the fungal order Sordariales.</title>
        <authorList>
            <consortium name="Lawrence Berkeley National Laboratory"/>
            <person name="Hensen N."/>
            <person name="Bonometti L."/>
            <person name="Westerberg I."/>
            <person name="Brannstrom I.O."/>
            <person name="Guillou S."/>
            <person name="Cros-Aarteil S."/>
            <person name="Calhoun S."/>
            <person name="Haridas S."/>
            <person name="Kuo A."/>
            <person name="Mondo S."/>
            <person name="Pangilinan J."/>
            <person name="Riley R."/>
            <person name="Labutti K."/>
            <person name="Andreopoulos B."/>
            <person name="Lipzen A."/>
            <person name="Chen C."/>
            <person name="Yanf M."/>
            <person name="Daum C."/>
            <person name="Ng V."/>
            <person name="Clum A."/>
            <person name="Steindorff A."/>
            <person name="Ohm R."/>
            <person name="Martin F."/>
            <person name="Silar P."/>
            <person name="Natvig D."/>
            <person name="Lalanne C."/>
            <person name="Gautier V."/>
            <person name="Ament-Velasquez S.L."/>
            <person name="Kruys A."/>
            <person name="Hutchinson M.I."/>
            <person name="Powell A.J."/>
            <person name="Barry K."/>
            <person name="Miller A.N."/>
            <person name="Grigoriev I.V."/>
            <person name="Debuchy R."/>
            <person name="Gladieux P."/>
            <person name="Thoren M.H."/>
            <person name="Johannesson H."/>
        </authorList>
    </citation>
    <scope>NUCLEOTIDE SEQUENCE</scope>
    <source>
        <strain evidence="2">8032-3</strain>
    </source>
</reference>
<evidence type="ECO:0000313" key="2">
    <source>
        <dbReference type="EMBL" id="KAK1762553.1"/>
    </source>
</evidence>
<dbReference type="EMBL" id="MU839036">
    <property type="protein sequence ID" value="KAK1762553.1"/>
    <property type="molecule type" value="Genomic_DNA"/>
</dbReference>
<sequence>MVGFSTAISTRVQSPDVKEQYFKCLNMLRSGEEEMGDFYVEDACDWLIKPFGSLIAQLAPATTPLSVLTTSGRPTLSQYLFPQQVSFIVNATDNQLQPIRVDNQEYVWRASTLRLDDDFAKDLDQWTQFYHPSRIEVHYGCPQDVLIKPPTRVIVTGSDDRSVICFFKPFRASSRNPRADIELMTHRKIATAQIPPPPHIWICGIYGLVRDENGLLGMLFTWIDVRAVLSKGLAESSPAYLRRRWASQIDGSIKTLHQEGIIWGDAKAENVLIDKNDDAWVIDFGGSYTPGWVDLEKAGSLEGDMQGLGKIMDMLC</sequence>
<dbReference type="Gene3D" id="1.10.510.10">
    <property type="entry name" value="Transferase(Phosphotransferase) domain 1"/>
    <property type="match status" value="1"/>
</dbReference>
<dbReference type="PROSITE" id="PS50011">
    <property type="entry name" value="PROTEIN_KINASE_DOM"/>
    <property type="match status" value="1"/>
</dbReference>
<dbReference type="GO" id="GO:0005524">
    <property type="term" value="F:ATP binding"/>
    <property type="evidence" value="ECO:0007669"/>
    <property type="project" value="InterPro"/>
</dbReference>
<dbReference type="GeneID" id="85315295"/>
<dbReference type="GO" id="GO:0004672">
    <property type="term" value="F:protein kinase activity"/>
    <property type="evidence" value="ECO:0007669"/>
    <property type="project" value="InterPro"/>
</dbReference>
<keyword evidence="3" id="KW-1185">Reference proteome</keyword>
<accession>A0AAJ0FGP0</accession>
<name>A0AAJ0FGP0_9PEZI</name>
<gene>
    <name evidence="2" type="ORF">QBC33DRAFT_601445</name>
</gene>